<dbReference type="SUPFAM" id="SSF64182">
    <property type="entry name" value="DHH phosphoesterases"/>
    <property type="match status" value="1"/>
</dbReference>
<comment type="caution">
    <text evidence="1">The sequence shown here is derived from an EMBL/GenBank/DDBJ whole genome shotgun (WGS) entry which is preliminary data.</text>
</comment>
<evidence type="ECO:0000313" key="2">
    <source>
        <dbReference type="Proteomes" id="UP000306585"/>
    </source>
</evidence>
<sequence length="318" mass="34595">MKYVDVFNGDADGICALHQLRLAEPRQSELITGVKRDISLLKRVQAAAGDCVTVLDISLDKNRDDLIRLLDAGASVFYCDHHFAGDLPVADRLEAHINTDADVCTSLLVNARLGGAHLPWAVTAAFGDNLFAAARTAAIPLNLSADQLSRLEHLGTLVNYNGYGVTLDDLYITPDDLYRAIAPYDDPFAFMDESPAYTQLDEGYAADIRQARELPVAIEEPAIAMIMMPDAPWTRRVSGVYGNELARQFPDRAHALLTELPDGGYRISVRAPLSNKTGADELCMQFPTGGGRKAAAGINALPAPMLNAFIDAFRRMYG</sequence>
<dbReference type="RefSeq" id="WP_138240275.1">
    <property type="nucleotide sequence ID" value="NZ_VBRY01000019.1"/>
</dbReference>
<dbReference type="Proteomes" id="UP000306585">
    <property type="component" value="Unassembled WGS sequence"/>
</dbReference>
<keyword evidence="2" id="KW-1185">Reference proteome</keyword>
<dbReference type="InterPro" id="IPR038763">
    <property type="entry name" value="DHH_sf"/>
</dbReference>
<accession>A0A5R9GJA8</accession>
<protein>
    <submittedName>
        <fullName evidence="1">Acetyltransferase</fullName>
    </submittedName>
</protein>
<gene>
    <name evidence="1" type="ORF">FEF65_13105</name>
</gene>
<keyword evidence="1" id="KW-0808">Transferase</keyword>
<dbReference type="EMBL" id="VBRY01000019">
    <property type="protein sequence ID" value="TLS65305.1"/>
    <property type="molecule type" value="Genomic_DNA"/>
</dbReference>
<evidence type="ECO:0000313" key="1">
    <source>
        <dbReference type="EMBL" id="TLS65305.1"/>
    </source>
</evidence>
<reference evidence="1 2" key="1">
    <citation type="journal article" date="2019" name="Appl. Environ. Microbiol.">
        <title>Environmental Evidence and Genomic Insight of Iron-oxidizing Bacteria Preference Towards More Corrosion Resistant Stainless Steel at Higher Salinities.</title>
        <authorList>
            <person name="Garrison C.E."/>
            <person name="Price K.A."/>
            <person name="Field E.K."/>
        </authorList>
    </citation>
    <scope>NUCLEOTIDE SEQUENCE [LARGE SCALE GENOMIC DNA]</scope>
    <source>
        <strain evidence="1 2">P3</strain>
    </source>
</reference>
<dbReference type="GO" id="GO:0016740">
    <property type="term" value="F:transferase activity"/>
    <property type="evidence" value="ECO:0007669"/>
    <property type="project" value="UniProtKB-KW"/>
</dbReference>
<name>A0A5R9GJA8_9PROT</name>
<dbReference type="AlphaFoldDB" id="A0A5R9GJA8"/>
<proteinExistence type="predicted"/>
<organism evidence="1 2">
    <name type="scientific">Mariprofundus erugo</name>
    <dbReference type="NCBI Taxonomy" id="2528639"/>
    <lineage>
        <taxon>Bacteria</taxon>
        <taxon>Pseudomonadati</taxon>
        <taxon>Pseudomonadota</taxon>
        <taxon>Candidatius Mariprofundia</taxon>
        <taxon>Mariprofundales</taxon>
        <taxon>Mariprofundaceae</taxon>
        <taxon>Mariprofundus</taxon>
    </lineage>
</organism>